<dbReference type="PANTHER" id="PTHR45700">
    <property type="entry name" value="UBIQUITIN-PROTEIN LIGASE E3C"/>
    <property type="match status" value="1"/>
</dbReference>
<dbReference type="EC" id="2.3.2.26" evidence="2"/>
<dbReference type="PROSITE" id="PS50237">
    <property type="entry name" value="HECT"/>
    <property type="match status" value="1"/>
</dbReference>
<dbReference type="EMBL" id="CAAALY010013398">
    <property type="protein sequence ID" value="VEL11972.1"/>
    <property type="molecule type" value="Genomic_DNA"/>
</dbReference>
<evidence type="ECO:0000256" key="4">
    <source>
        <dbReference type="ARBA" id="ARBA00022786"/>
    </source>
</evidence>
<dbReference type="OrthoDB" id="8068875at2759"/>
<feature type="domain" description="HECT" evidence="6">
    <location>
        <begin position="1"/>
        <end position="95"/>
    </location>
</feature>
<sequence>MPPSSFRLSFIKVLHLENSNDSYALVVGSEVTDWSELRRNTSYQGEYWDRHPIIEWFWDVFFNDCNLEDKKKFLRFLTGCDRVPIVGLKHLKTGY</sequence>
<proteinExistence type="predicted"/>
<evidence type="ECO:0000313" key="8">
    <source>
        <dbReference type="Proteomes" id="UP000784294"/>
    </source>
</evidence>
<keyword evidence="8" id="KW-1185">Reference proteome</keyword>
<comment type="caution">
    <text evidence="5">Lacks conserved residue(s) required for the propagation of feature annotation.</text>
</comment>
<evidence type="ECO:0000313" key="7">
    <source>
        <dbReference type="EMBL" id="VEL11972.1"/>
    </source>
</evidence>
<dbReference type="SUPFAM" id="SSF56204">
    <property type="entry name" value="Hect, E3 ligase catalytic domain"/>
    <property type="match status" value="1"/>
</dbReference>
<dbReference type="InterPro" id="IPR044611">
    <property type="entry name" value="E3A/B/C-like"/>
</dbReference>
<dbReference type="PANTHER" id="PTHR45700:SF2">
    <property type="entry name" value="UBIQUITIN-PROTEIN LIGASE E3C"/>
    <property type="match status" value="1"/>
</dbReference>
<gene>
    <name evidence="7" type="ORF">PXEA_LOCUS5412</name>
</gene>
<evidence type="ECO:0000256" key="2">
    <source>
        <dbReference type="ARBA" id="ARBA00012485"/>
    </source>
</evidence>
<evidence type="ECO:0000256" key="5">
    <source>
        <dbReference type="PROSITE-ProRule" id="PRU00104"/>
    </source>
</evidence>
<keyword evidence="4 5" id="KW-0833">Ubl conjugation pathway</keyword>
<comment type="caution">
    <text evidence="7">The sequence shown here is derived from an EMBL/GenBank/DDBJ whole genome shotgun (WGS) entry which is preliminary data.</text>
</comment>
<dbReference type="GO" id="GO:0006511">
    <property type="term" value="P:ubiquitin-dependent protein catabolic process"/>
    <property type="evidence" value="ECO:0007669"/>
    <property type="project" value="TreeGrafter"/>
</dbReference>
<dbReference type="InterPro" id="IPR000569">
    <property type="entry name" value="HECT_dom"/>
</dbReference>
<accession>A0A3S5CDG3</accession>
<dbReference type="InterPro" id="IPR035983">
    <property type="entry name" value="Hect_E3_ubiquitin_ligase"/>
</dbReference>
<dbReference type="Pfam" id="PF00632">
    <property type="entry name" value="HECT"/>
    <property type="match status" value="1"/>
</dbReference>
<dbReference type="Gene3D" id="3.30.2410.10">
    <property type="entry name" value="Hect, E3 ligase catalytic domain"/>
    <property type="match status" value="1"/>
</dbReference>
<organism evidence="7 8">
    <name type="scientific">Protopolystoma xenopodis</name>
    <dbReference type="NCBI Taxonomy" id="117903"/>
    <lineage>
        <taxon>Eukaryota</taxon>
        <taxon>Metazoa</taxon>
        <taxon>Spiralia</taxon>
        <taxon>Lophotrochozoa</taxon>
        <taxon>Platyhelminthes</taxon>
        <taxon>Monogenea</taxon>
        <taxon>Polyopisthocotylea</taxon>
        <taxon>Polystomatidea</taxon>
        <taxon>Polystomatidae</taxon>
        <taxon>Protopolystoma</taxon>
    </lineage>
</organism>
<evidence type="ECO:0000256" key="3">
    <source>
        <dbReference type="ARBA" id="ARBA00022679"/>
    </source>
</evidence>
<protein>
    <recommendedName>
        <fullName evidence="2">HECT-type E3 ubiquitin transferase</fullName>
        <ecNumber evidence="2">2.3.2.26</ecNumber>
    </recommendedName>
</protein>
<evidence type="ECO:0000259" key="6">
    <source>
        <dbReference type="PROSITE" id="PS50237"/>
    </source>
</evidence>
<dbReference type="Proteomes" id="UP000784294">
    <property type="component" value="Unassembled WGS sequence"/>
</dbReference>
<dbReference type="AlphaFoldDB" id="A0A3S5CDG3"/>
<comment type="catalytic activity">
    <reaction evidence="1">
        <text>S-ubiquitinyl-[E2 ubiquitin-conjugating enzyme]-L-cysteine + [acceptor protein]-L-lysine = [E2 ubiquitin-conjugating enzyme]-L-cysteine + N(6)-ubiquitinyl-[acceptor protein]-L-lysine.</text>
        <dbReference type="EC" id="2.3.2.26"/>
    </reaction>
</comment>
<reference evidence="7" key="1">
    <citation type="submission" date="2018-11" db="EMBL/GenBank/DDBJ databases">
        <authorList>
            <consortium name="Pathogen Informatics"/>
        </authorList>
    </citation>
    <scope>NUCLEOTIDE SEQUENCE</scope>
</reference>
<dbReference type="GO" id="GO:0000209">
    <property type="term" value="P:protein polyubiquitination"/>
    <property type="evidence" value="ECO:0007669"/>
    <property type="project" value="InterPro"/>
</dbReference>
<name>A0A3S5CDG3_9PLAT</name>
<evidence type="ECO:0000256" key="1">
    <source>
        <dbReference type="ARBA" id="ARBA00000885"/>
    </source>
</evidence>
<dbReference type="GO" id="GO:0061630">
    <property type="term" value="F:ubiquitin protein ligase activity"/>
    <property type="evidence" value="ECO:0007669"/>
    <property type="project" value="UniProtKB-EC"/>
</dbReference>
<keyword evidence="3" id="KW-0808">Transferase</keyword>